<reference evidence="2 3" key="1">
    <citation type="submission" date="2019-07" db="EMBL/GenBank/DDBJ databases">
        <title>Quadrisphaera sp. strain DD2A genome sequencing and assembly.</title>
        <authorList>
            <person name="Kim I."/>
        </authorList>
    </citation>
    <scope>NUCLEOTIDE SEQUENCE [LARGE SCALE GENOMIC DNA]</scope>
    <source>
        <strain evidence="2 3">DD2A</strain>
    </source>
</reference>
<dbReference type="RefSeq" id="WP_147926056.1">
    <property type="nucleotide sequence ID" value="NZ_VKAC01000005.1"/>
</dbReference>
<evidence type="ECO:0000256" key="1">
    <source>
        <dbReference type="SAM" id="SignalP"/>
    </source>
</evidence>
<organism evidence="2 3">
    <name type="scientific">Quadrisphaera setariae</name>
    <dbReference type="NCBI Taxonomy" id="2593304"/>
    <lineage>
        <taxon>Bacteria</taxon>
        <taxon>Bacillati</taxon>
        <taxon>Actinomycetota</taxon>
        <taxon>Actinomycetes</taxon>
        <taxon>Kineosporiales</taxon>
        <taxon>Kineosporiaceae</taxon>
        <taxon>Quadrisphaera</taxon>
    </lineage>
</organism>
<evidence type="ECO:0008006" key="4">
    <source>
        <dbReference type="Google" id="ProtNLM"/>
    </source>
</evidence>
<gene>
    <name evidence="2" type="ORF">FMM08_09030</name>
</gene>
<proteinExistence type="predicted"/>
<comment type="caution">
    <text evidence="2">The sequence shown here is derived from an EMBL/GenBank/DDBJ whole genome shotgun (WGS) entry which is preliminary data.</text>
</comment>
<dbReference type="AlphaFoldDB" id="A0A5C8ZGQ6"/>
<name>A0A5C8ZGQ6_9ACTN</name>
<dbReference type="OrthoDB" id="5181100at2"/>
<dbReference type="InterPro" id="IPR006311">
    <property type="entry name" value="TAT_signal"/>
</dbReference>
<dbReference type="PROSITE" id="PS51318">
    <property type="entry name" value="TAT"/>
    <property type="match status" value="1"/>
</dbReference>
<protein>
    <recommendedName>
        <fullName evidence="4">DUF4214 domain-containing protein</fullName>
    </recommendedName>
</protein>
<sequence>MRTRRFRGRLAAAAAVVALAAVGLTPAAAQAAEGDKNDRVVEQWYVDFLQRPAGQSQAQAGRQFWTDRLNAGDSRLRILESIQSSQEFADVTVGGYYRKYLARAADDRGADFWKNGVRADMEPEWVEQNILASQEFADRSGRNPVDEWYAAVLDTSGTDPANAGEEEYWVARAKQVGSLTAVREIWYSGEAVDERVRAAYAGLLGRTGGSVSTNEVDYWDKTAVAGRLAFQDQIATSDEYAARAQTR</sequence>
<evidence type="ECO:0000313" key="2">
    <source>
        <dbReference type="EMBL" id="TXR56263.1"/>
    </source>
</evidence>
<evidence type="ECO:0000313" key="3">
    <source>
        <dbReference type="Proteomes" id="UP000321234"/>
    </source>
</evidence>
<feature type="chain" id="PRO_5022821405" description="DUF4214 domain-containing protein" evidence="1">
    <location>
        <begin position="32"/>
        <end position="247"/>
    </location>
</feature>
<accession>A0A5C8ZGQ6</accession>
<keyword evidence="1" id="KW-0732">Signal</keyword>
<feature type="signal peptide" evidence="1">
    <location>
        <begin position="1"/>
        <end position="31"/>
    </location>
</feature>
<dbReference type="Proteomes" id="UP000321234">
    <property type="component" value="Unassembled WGS sequence"/>
</dbReference>
<keyword evidence="3" id="KW-1185">Reference proteome</keyword>
<dbReference type="EMBL" id="VKAC01000005">
    <property type="protein sequence ID" value="TXR56263.1"/>
    <property type="molecule type" value="Genomic_DNA"/>
</dbReference>